<dbReference type="InterPro" id="IPR029058">
    <property type="entry name" value="AB_hydrolase_fold"/>
</dbReference>
<accession>A0A9P7Z1C0</accession>
<sequence length="221" mass="24456">MLNIQTSAEVALKTLRDPKSPANTCHSWYPGSVDGNEWLIGDDQVLNSSDYFIVITALFVTFFDNFRAQQKLVTEQLGIKHSHSLHNPVFLKGVKSALRAAKKYPSAGSCADGVLRSGEGYRVWSDEENNVGLQAFGIGWMGFTPSAINRERLHELALGYKDLEDFMVSSGAIIIDAKPSSFKMLVLPGKADLHFRSFRLYKIEVANMKSGIGTMETFSSI</sequence>
<dbReference type="AlphaFoldDB" id="A0A9P7Z1C0"/>
<dbReference type="EMBL" id="MU253974">
    <property type="protein sequence ID" value="KAG9243471.1"/>
    <property type="molecule type" value="Genomic_DNA"/>
</dbReference>
<gene>
    <name evidence="1" type="ORF">BJ878DRAFT_535205</name>
</gene>
<dbReference type="Gene3D" id="3.40.50.1820">
    <property type="entry name" value="alpha/beta hydrolase"/>
    <property type="match status" value="1"/>
</dbReference>
<dbReference type="Proteomes" id="UP000887226">
    <property type="component" value="Unassembled WGS sequence"/>
</dbReference>
<comment type="caution">
    <text evidence="1">The sequence shown here is derived from an EMBL/GenBank/DDBJ whole genome shotgun (WGS) entry which is preliminary data.</text>
</comment>
<reference evidence="1" key="1">
    <citation type="journal article" date="2021" name="IMA Fungus">
        <title>Genomic characterization of three marine fungi, including Emericellopsis atlantica sp. nov. with signatures of a generalist lifestyle and marine biomass degradation.</title>
        <authorList>
            <person name="Hagestad O.C."/>
            <person name="Hou L."/>
            <person name="Andersen J.H."/>
            <person name="Hansen E.H."/>
            <person name="Altermark B."/>
            <person name="Li C."/>
            <person name="Kuhnert E."/>
            <person name="Cox R.J."/>
            <person name="Crous P.W."/>
            <person name="Spatafora J.W."/>
            <person name="Lail K."/>
            <person name="Amirebrahimi M."/>
            <person name="Lipzen A."/>
            <person name="Pangilinan J."/>
            <person name="Andreopoulos W."/>
            <person name="Hayes R.D."/>
            <person name="Ng V."/>
            <person name="Grigoriev I.V."/>
            <person name="Jackson S.A."/>
            <person name="Sutton T.D.S."/>
            <person name="Dobson A.D.W."/>
            <person name="Rama T."/>
        </authorList>
    </citation>
    <scope>NUCLEOTIDE SEQUENCE</scope>
    <source>
        <strain evidence="1">TRa3180A</strain>
    </source>
</reference>
<keyword evidence="2" id="KW-1185">Reference proteome</keyword>
<evidence type="ECO:0000313" key="2">
    <source>
        <dbReference type="Proteomes" id="UP000887226"/>
    </source>
</evidence>
<name>A0A9P7Z1C0_9HELO</name>
<protein>
    <submittedName>
        <fullName evidence="1">Homoserine acetyltransferase</fullName>
    </submittedName>
</protein>
<evidence type="ECO:0000313" key="1">
    <source>
        <dbReference type="EMBL" id="KAG9243471.1"/>
    </source>
</evidence>
<proteinExistence type="predicted"/>
<organism evidence="1 2">
    <name type="scientific">Calycina marina</name>
    <dbReference type="NCBI Taxonomy" id="1763456"/>
    <lineage>
        <taxon>Eukaryota</taxon>
        <taxon>Fungi</taxon>
        <taxon>Dikarya</taxon>
        <taxon>Ascomycota</taxon>
        <taxon>Pezizomycotina</taxon>
        <taxon>Leotiomycetes</taxon>
        <taxon>Helotiales</taxon>
        <taxon>Pezizellaceae</taxon>
        <taxon>Calycina</taxon>
    </lineage>
</organism>
<dbReference type="OrthoDB" id="9972683at2759"/>